<dbReference type="Proteomes" id="UP000885826">
    <property type="component" value="Unassembled WGS sequence"/>
</dbReference>
<proteinExistence type="predicted"/>
<comment type="caution">
    <text evidence="2">The sequence shown here is derived from an EMBL/GenBank/DDBJ whole genome shotgun (WGS) entry which is preliminary data.</text>
</comment>
<organism evidence="2 3">
    <name type="scientific">candidate division WOR-3 bacterium</name>
    <dbReference type="NCBI Taxonomy" id="2052148"/>
    <lineage>
        <taxon>Bacteria</taxon>
        <taxon>Bacteria division WOR-3</taxon>
    </lineage>
</organism>
<evidence type="ECO:0000313" key="2">
    <source>
        <dbReference type="EMBL" id="HEC77908.1"/>
    </source>
</evidence>
<evidence type="ECO:0000313" key="3">
    <source>
        <dbReference type="Proteomes" id="UP000885826"/>
    </source>
</evidence>
<protein>
    <submittedName>
        <fullName evidence="2">Uncharacterized protein</fullName>
    </submittedName>
</protein>
<reference evidence="2" key="1">
    <citation type="journal article" date="2020" name="mSystems">
        <title>Genome- and Community-Level Interaction Insights into Carbon Utilization and Element Cycling Functions of Hydrothermarchaeota in Hydrothermal Sediment.</title>
        <authorList>
            <person name="Zhou Z."/>
            <person name="Liu Y."/>
            <person name="Xu W."/>
            <person name="Pan J."/>
            <person name="Luo Z.H."/>
            <person name="Li M."/>
        </authorList>
    </citation>
    <scope>NUCLEOTIDE SEQUENCE</scope>
    <source>
        <strain evidence="2">HyVt-388</strain>
    </source>
</reference>
<keyword evidence="1" id="KW-1133">Transmembrane helix</keyword>
<accession>A0A9C9JZL0</accession>
<feature type="transmembrane region" description="Helical" evidence="1">
    <location>
        <begin position="72"/>
        <end position="95"/>
    </location>
</feature>
<evidence type="ECO:0000256" key="1">
    <source>
        <dbReference type="SAM" id="Phobius"/>
    </source>
</evidence>
<keyword evidence="1" id="KW-0472">Membrane</keyword>
<sequence>MENNIRNDDVAREGSEKVCRRCGKILDSTEVSDGLCRQCKIEIEEEKIIQSKEEEETTTPETKSKFLSVFKWALLIACSALILANSVILVKLLFFNTPSEESTIPDLTKDAILCLSNLSDIAELLQQGELPSESIVCPVSGLPYRIEIKDQDTFVYCPAPEKHQLKALWVSKKNPVPEVLK</sequence>
<dbReference type="AlphaFoldDB" id="A0A9C9JZL0"/>
<dbReference type="EMBL" id="DRIG01000023">
    <property type="protein sequence ID" value="HEC77908.1"/>
    <property type="molecule type" value="Genomic_DNA"/>
</dbReference>
<name>A0A9C9JZL0_UNCW3</name>
<gene>
    <name evidence="2" type="ORF">ENI34_02045</name>
</gene>
<keyword evidence="1" id="KW-0812">Transmembrane</keyword>